<dbReference type="InterPro" id="IPR036390">
    <property type="entry name" value="WH_DNA-bd_sf"/>
</dbReference>
<feature type="region of interest" description="Disordered" evidence="4">
    <location>
        <begin position="71"/>
        <end position="90"/>
    </location>
</feature>
<sequence>MTDLPRYEYVKLADAIAADIASGKLPQGAALPGERAMTDVYGVSIGTVRRAIVELRKRGLVATLPAKGTYVIGTPESAPDSPGNENGTAD</sequence>
<evidence type="ECO:0000256" key="4">
    <source>
        <dbReference type="SAM" id="MobiDB-lite"/>
    </source>
</evidence>
<proteinExistence type="predicted"/>
<dbReference type="Pfam" id="PF00392">
    <property type="entry name" value="GntR"/>
    <property type="match status" value="1"/>
</dbReference>
<dbReference type="SMART" id="SM00345">
    <property type="entry name" value="HTH_GNTR"/>
    <property type="match status" value="1"/>
</dbReference>
<organism evidence="6 7">
    <name type="scientific">Streptomyces incanus</name>
    <dbReference type="NCBI Taxonomy" id="887453"/>
    <lineage>
        <taxon>Bacteria</taxon>
        <taxon>Bacillati</taxon>
        <taxon>Actinomycetota</taxon>
        <taxon>Actinomycetes</taxon>
        <taxon>Kitasatosporales</taxon>
        <taxon>Streptomycetaceae</taxon>
        <taxon>Streptomyces</taxon>
    </lineage>
</organism>
<dbReference type="Proteomes" id="UP001596183">
    <property type="component" value="Unassembled WGS sequence"/>
</dbReference>
<reference evidence="7" key="1">
    <citation type="journal article" date="2019" name="Int. J. Syst. Evol. Microbiol.">
        <title>The Global Catalogue of Microorganisms (GCM) 10K type strain sequencing project: providing services to taxonomists for standard genome sequencing and annotation.</title>
        <authorList>
            <consortium name="The Broad Institute Genomics Platform"/>
            <consortium name="The Broad Institute Genome Sequencing Center for Infectious Disease"/>
            <person name="Wu L."/>
            <person name="Ma J."/>
        </authorList>
    </citation>
    <scope>NUCLEOTIDE SEQUENCE [LARGE SCALE GENOMIC DNA]</scope>
    <source>
        <strain evidence="7">JCM 13852</strain>
    </source>
</reference>
<dbReference type="PROSITE" id="PS50949">
    <property type="entry name" value="HTH_GNTR"/>
    <property type="match status" value="1"/>
</dbReference>
<keyword evidence="2" id="KW-0238">DNA-binding</keyword>
<evidence type="ECO:0000256" key="3">
    <source>
        <dbReference type="ARBA" id="ARBA00023163"/>
    </source>
</evidence>
<dbReference type="InterPro" id="IPR000524">
    <property type="entry name" value="Tscrpt_reg_HTH_GntR"/>
</dbReference>
<protein>
    <submittedName>
        <fullName evidence="6">Winged helix-turn-helix domain-containing protein</fullName>
    </submittedName>
</protein>
<dbReference type="EMBL" id="JBHSPC010000015">
    <property type="protein sequence ID" value="MFC5669952.1"/>
    <property type="molecule type" value="Genomic_DNA"/>
</dbReference>
<accession>A0ABW0XHB6</accession>
<evidence type="ECO:0000313" key="7">
    <source>
        <dbReference type="Proteomes" id="UP001596183"/>
    </source>
</evidence>
<dbReference type="PANTHER" id="PTHR44846">
    <property type="entry name" value="MANNOSYL-D-GLYCERATE TRANSPORT/METABOLISM SYSTEM REPRESSOR MNGR-RELATED"/>
    <property type="match status" value="1"/>
</dbReference>
<dbReference type="SUPFAM" id="SSF46785">
    <property type="entry name" value="Winged helix' DNA-binding domain"/>
    <property type="match status" value="1"/>
</dbReference>
<dbReference type="CDD" id="cd07377">
    <property type="entry name" value="WHTH_GntR"/>
    <property type="match status" value="1"/>
</dbReference>
<gene>
    <name evidence="6" type="ORF">ACFP2V_07475</name>
</gene>
<name>A0ABW0XHB6_9ACTN</name>
<dbReference type="PANTHER" id="PTHR44846:SF1">
    <property type="entry name" value="MANNOSYL-D-GLYCERATE TRANSPORT_METABOLISM SYSTEM REPRESSOR MNGR-RELATED"/>
    <property type="match status" value="1"/>
</dbReference>
<keyword evidence="1" id="KW-0805">Transcription regulation</keyword>
<keyword evidence="7" id="KW-1185">Reference proteome</keyword>
<evidence type="ECO:0000256" key="2">
    <source>
        <dbReference type="ARBA" id="ARBA00023125"/>
    </source>
</evidence>
<keyword evidence="3" id="KW-0804">Transcription</keyword>
<comment type="caution">
    <text evidence="6">The sequence shown here is derived from an EMBL/GenBank/DDBJ whole genome shotgun (WGS) entry which is preliminary data.</text>
</comment>
<dbReference type="Gene3D" id="1.10.10.10">
    <property type="entry name" value="Winged helix-like DNA-binding domain superfamily/Winged helix DNA-binding domain"/>
    <property type="match status" value="1"/>
</dbReference>
<dbReference type="RefSeq" id="WP_381207250.1">
    <property type="nucleotide sequence ID" value="NZ_JBHSPC010000015.1"/>
</dbReference>
<evidence type="ECO:0000256" key="1">
    <source>
        <dbReference type="ARBA" id="ARBA00023015"/>
    </source>
</evidence>
<feature type="domain" description="HTH gntR-type" evidence="5">
    <location>
        <begin position="6"/>
        <end position="74"/>
    </location>
</feature>
<evidence type="ECO:0000259" key="5">
    <source>
        <dbReference type="PROSITE" id="PS50949"/>
    </source>
</evidence>
<dbReference type="InterPro" id="IPR036388">
    <property type="entry name" value="WH-like_DNA-bd_sf"/>
</dbReference>
<evidence type="ECO:0000313" key="6">
    <source>
        <dbReference type="EMBL" id="MFC5669952.1"/>
    </source>
</evidence>
<dbReference type="InterPro" id="IPR050679">
    <property type="entry name" value="Bact_HTH_transcr_reg"/>
</dbReference>